<evidence type="ECO:0000313" key="7">
    <source>
        <dbReference type="EMBL" id="PZF71323.1"/>
    </source>
</evidence>
<organism evidence="7 8">
    <name type="scientific">Taibaiella soli</name>
    <dbReference type="NCBI Taxonomy" id="1649169"/>
    <lineage>
        <taxon>Bacteria</taxon>
        <taxon>Pseudomonadati</taxon>
        <taxon>Bacteroidota</taxon>
        <taxon>Chitinophagia</taxon>
        <taxon>Chitinophagales</taxon>
        <taxon>Chitinophagaceae</taxon>
        <taxon>Taibaiella</taxon>
    </lineage>
</organism>
<dbReference type="AlphaFoldDB" id="A0A2W2BU25"/>
<protein>
    <submittedName>
        <fullName evidence="7">Aspartate aminotransferase family protein</fullName>
    </submittedName>
</protein>
<dbReference type="Gene3D" id="3.40.640.10">
    <property type="entry name" value="Type I PLP-dependent aspartate aminotransferase-like (Major domain)"/>
    <property type="match status" value="1"/>
</dbReference>
<dbReference type="PANTHER" id="PTHR42735:SF6">
    <property type="entry name" value="SPHINGOSINE-1-PHOSPHATE LYASE 1"/>
    <property type="match status" value="1"/>
</dbReference>
<comment type="similarity">
    <text evidence="4">Belongs to the group II decarboxylase family. Sphingosine-1-phosphate lyase subfamily.</text>
</comment>
<comment type="caution">
    <text evidence="7">The sequence shown here is derived from an EMBL/GenBank/DDBJ whole genome shotgun (WGS) entry which is preliminary data.</text>
</comment>
<dbReference type="InterPro" id="IPR015424">
    <property type="entry name" value="PyrdxlP-dep_Trfase"/>
</dbReference>
<dbReference type="OrthoDB" id="9803665at2"/>
<keyword evidence="7" id="KW-0808">Transferase</keyword>
<keyword evidence="3 6" id="KW-0456">Lyase</keyword>
<dbReference type="InterPro" id="IPR002129">
    <property type="entry name" value="PyrdxlP-dep_de-COase"/>
</dbReference>
<name>A0A2W2BU25_9BACT</name>
<dbReference type="GO" id="GO:0016830">
    <property type="term" value="F:carbon-carbon lyase activity"/>
    <property type="evidence" value="ECO:0007669"/>
    <property type="project" value="InterPro"/>
</dbReference>
<dbReference type="GO" id="GO:0019752">
    <property type="term" value="P:carboxylic acid metabolic process"/>
    <property type="evidence" value="ECO:0007669"/>
    <property type="project" value="InterPro"/>
</dbReference>
<dbReference type="GO" id="GO:0030170">
    <property type="term" value="F:pyridoxal phosphate binding"/>
    <property type="evidence" value="ECO:0007669"/>
    <property type="project" value="InterPro"/>
</dbReference>
<dbReference type="Pfam" id="PF00282">
    <property type="entry name" value="Pyridoxal_deC"/>
    <property type="match status" value="1"/>
</dbReference>
<sequence>MKYWKKLSQEEQDERITAALSQNIDYTNKLSLGIPASKLDPVVFYDKAPFLKDAPLLRTYVQNPNHIGCHTLGDSEFFFSGTQELEREVIELLSVDMLKAAPESCDGYIAAGGTEANIQAAWIYRNYFRKEWKAQQEEIALIGSADTHYSIAKAANLLHLDWYEVAVDKMTRTIVPQALDETISAAKAKGVKYFIVISNMATTMFGSVDDPDLYAAAMKKYDVACKIHVDGAFGGFIYPVSHPESTVNFSNPNINSVTLDAHKMLQAPYGTGIFIIRKDWMKYAYTEEAQYVNGMDITLSGSRSGANAIAVWMILSTYGYFGWLEKINKLLYRTDWCCAALNEIGIRYYRHPKMNIITMLADDVPQEIAMHYGLVPDTHHGHTEWYKIVVMDHVELDQLQQFITSMKAACPSVKVR</sequence>
<dbReference type="EMBL" id="QKTW01000025">
    <property type="protein sequence ID" value="PZF71323.1"/>
    <property type="molecule type" value="Genomic_DNA"/>
</dbReference>
<feature type="modified residue" description="N6-(pyridoxal phosphate)lysine" evidence="5">
    <location>
        <position position="263"/>
    </location>
</feature>
<reference evidence="7 8" key="1">
    <citation type="submission" date="2018-06" db="EMBL/GenBank/DDBJ databases">
        <title>Mucibacter soli gen. nov., sp. nov., a new member of the family Chitinophagaceae producing mucin.</title>
        <authorList>
            <person name="Kim M.-K."/>
            <person name="Park S."/>
            <person name="Kim T.-S."/>
            <person name="Joung Y."/>
            <person name="Han J.-H."/>
            <person name="Kim S.B."/>
        </authorList>
    </citation>
    <scope>NUCLEOTIDE SEQUENCE [LARGE SCALE GENOMIC DNA]</scope>
    <source>
        <strain evidence="7 8">R1-15</strain>
    </source>
</reference>
<dbReference type="InterPro" id="IPR015421">
    <property type="entry name" value="PyrdxlP-dep_Trfase_major"/>
</dbReference>
<evidence type="ECO:0000256" key="5">
    <source>
        <dbReference type="PIRSR" id="PIRSR602129-50"/>
    </source>
</evidence>
<dbReference type="RefSeq" id="WP_111000468.1">
    <property type="nucleotide sequence ID" value="NZ_QKTW01000025.1"/>
</dbReference>
<gene>
    <name evidence="7" type="ORF">DN068_18685</name>
</gene>
<dbReference type="InterPro" id="IPR050477">
    <property type="entry name" value="GrpII_AminoAcid_Decarb"/>
</dbReference>
<evidence type="ECO:0000313" key="8">
    <source>
        <dbReference type="Proteomes" id="UP000248745"/>
    </source>
</evidence>
<evidence type="ECO:0000256" key="3">
    <source>
        <dbReference type="ARBA" id="ARBA00023239"/>
    </source>
</evidence>
<keyword evidence="2 5" id="KW-0663">Pyridoxal phosphate</keyword>
<dbReference type="GO" id="GO:0008483">
    <property type="term" value="F:transaminase activity"/>
    <property type="evidence" value="ECO:0007669"/>
    <property type="project" value="UniProtKB-KW"/>
</dbReference>
<evidence type="ECO:0000256" key="2">
    <source>
        <dbReference type="ARBA" id="ARBA00022898"/>
    </source>
</evidence>
<dbReference type="SUPFAM" id="SSF53383">
    <property type="entry name" value="PLP-dependent transferases"/>
    <property type="match status" value="1"/>
</dbReference>
<accession>A0A2W2BU25</accession>
<dbReference type="Gene3D" id="3.90.1150.10">
    <property type="entry name" value="Aspartate Aminotransferase, domain 1"/>
    <property type="match status" value="1"/>
</dbReference>
<comment type="cofactor">
    <cofactor evidence="1 5 6">
        <name>pyridoxal 5'-phosphate</name>
        <dbReference type="ChEBI" id="CHEBI:597326"/>
    </cofactor>
</comment>
<evidence type="ECO:0000256" key="4">
    <source>
        <dbReference type="ARBA" id="ARBA00038302"/>
    </source>
</evidence>
<evidence type="ECO:0000256" key="1">
    <source>
        <dbReference type="ARBA" id="ARBA00001933"/>
    </source>
</evidence>
<keyword evidence="7" id="KW-0032">Aminotransferase</keyword>
<proteinExistence type="inferred from homology"/>
<dbReference type="Proteomes" id="UP000248745">
    <property type="component" value="Unassembled WGS sequence"/>
</dbReference>
<dbReference type="InterPro" id="IPR015422">
    <property type="entry name" value="PyrdxlP-dep_Trfase_small"/>
</dbReference>
<dbReference type="PANTHER" id="PTHR42735">
    <property type="match status" value="1"/>
</dbReference>
<keyword evidence="8" id="KW-1185">Reference proteome</keyword>
<evidence type="ECO:0000256" key="6">
    <source>
        <dbReference type="RuleBase" id="RU000382"/>
    </source>
</evidence>